<comment type="similarity">
    <text evidence="2">Belongs to the TALE/IRO homeobox family.</text>
</comment>
<evidence type="ECO:0000256" key="4">
    <source>
        <dbReference type="ARBA" id="ARBA00023155"/>
    </source>
</evidence>
<proteinExistence type="inferred from homology"/>
<evidence type="ECO:0000256" key="3">
    <source>
        <dbReference type="ARBA" id="ARBA00023125"/>
    </source>
</evidence>
<accession>A0AAD8DWI2</accession>
<keyword evidence="3 6" id="KW-0238">DNA-binding</keyword>
<dbReference type="CDD" id="cd00086">
    <property type="entry name" value="homeodomain"/>
    <property type="match status" value="1"/>
</dbReference>
<keyword evidence="5 6" id="KW-0539">Nucleus</keyword>
<dbReference type="SMART" id="SM00389">
    <property type="entry name" value="HOX"/>
    <property type="match status" value="1"/>
</dbReference>
<dbReference type="GO" id="GO:0000981">
    <property type="term" value="F:DNA-binding transcription factor activity, RNA polymerase II-specific"/>
    <property type="evidence" value="ECO:0007669"/>
    <property type="project" value="TreeGrafter"/>
</dbReference>
<keyword evidence="4 6" id="KW-0371">Homeobox</keyword>
<dbReference type="SUPFAM" id="SSF46689">
    <property type="entry name" value="Homeodomain-like"/>
    <property type="match status" value="1"/>
</dbReference>
<evidence type="ECO:0000256" key="2">
    <source>
        <dbReference type="ARBA" id="ARBA00008446"/>
    </source>
</evidence>
<evidence type="ECO:0000259" key="8">
    <source>
        <dbReference type="PROSITE" id="PS50071"/>
    </source>
</evidence>
<feature type="compositionally biased region" description="Basic and acidic residues" evidence="7">
    <location>
        <begin position="267"/>
        <end position="277"/>
    </location>
</feature>
<reference evidence="9" key="1">
    <citation type="submission" date="2023-03" db="EMBL/GenBank/DDBJ databases">
        <title>Chromosome-level genomes of two armyworms, Mythimna separata and Mythimna loreyi, provide insights into the biosynthesis and reception of sex pheromones.</title>
        <authorList>
            <person name="Zhao H."/>
        </authorList>
    </citation>
    <scope>NUCLEOTIDE SEQUENCE</scope>
    <source>
        <strain evidence="9">BeijingLab</strain>
        <tissue evidence="9">Pupa</tissue>
    </source>
</reference>
<evidence type="ECO:0000313" key="10">
    <source>
        <dbReference type="Proteomes" id="UP001231518"/>
    </source>
</evidence>
<gene>
    <name evidence="9" type="ORF">PYW07_001160</name>
</gene>
<dbReference type="GO" id="GO:0009887">
    <property type="term" value="P:animal organ morphogenesis"/>
    <property type="evidence" value="ECO:0007669"/>
    <property type="project" value="UniProtKB-ARBA"/>
</dbReference>
<dbReference type="EMBL" id="JARGEI010000009">
    <property type="protein sequence ID" value="KAJ8726462.1"/>
    <property type="molecule type" value="Genomic_DNA"/>
</dbReference>
<evidence type="ECO:0000256" key="1">
    <source>
        <dbReference type="ARBA" id="ARBA00004123"/>
    </source>
</evidence>
<dbReference type="PANTHER" id="PTHR11211">
    <property type="entry name" value="IROQUOIS-CLASS HOMEODOMAIN PROTEIN IRX"/>
    <property type="match status" value="1"/>
</dbReference>
<dbReference type="Pfam" id="PF05920">
    <property type="entry name" value="Homeobox_KN"/>
    <property type="match status" value="1"/>
</dbReference>
<dbReference type="AlphaFoldDB" id="A0AAD8DWI2"/>
<dbReference type="PANTHER" id="PTHR11211:SF3">
    <property type="entry name" value="HOMEOBOX PROTEIN MOHAWK"/>
    <property type="match status" value="1"/>
</dbReference>
<evidence type="ECO:0000313" key="9">
    <source>
        <dbReference type="EMBL" id="KAJ8726462.1"/>
    </source>
</evidence>
<organism evidence="9 10">
    <name type="scientific">Mythimna separata</name>
    <name type="common">Oriental armyworm</name>
    <name type="synonym">Pseudaletia separata</name>
    <dbReference type="NCBI Taxonomy" id="271217"/>
    <lineage>
        <taxon>Eukaryota</taxon>
        <taxon>Metazoa</taxon>
        <taxon>Ecdysozoa</taxon>
        <taxon>Arthropoda</taxon>
        <taxon>Hexapoda</taxon>
        <taxon>Insecta</taxon>
        <taxon>Pterygota</taxon>
        <taxon>Neoptera</taxon>
        <taxon>Endopterygota</taxon>
        <taxon>Lepidoptera</taxon>
        <taxon>Glossata</taxon>
        <taxon>Ditrysia</taxon>
        <taxon>Noctuoidea</taxon>
        <taxon>Noctuidae</taxon>
        <taxon>Noctuinae</taxon>
        <taxon>Hadenini</taxon>
        <taxon>Mythimna</taxon>
    </lineage>
</organism>
<evidence type="ECO:0000256" key="6">
    <source>
        <dbReference type="PROSITE-ProRule" id="PRU00108"/>
    </source>
</evidence>
<evidence type="ECO:0000256" key="7">
    <source>
        <dbReference type="SAM" id="MobiDB-lite"/>
    </source>
</evidence>
<dbReference type="Proteomes" id="UP001231518">
    <property type="component" value="Chromosome 10"/>
</dbReference>
<sequence length="380" mass="43649">MQNIVQLLHNTKIEPYVQQRCARAVALPSRAYPTPFSHNPRAFPHTDHRASPAAAVLRDTSRVASGAALARAVHTLRVALQLHTHLNNRLSVNQVIEDQMTLIHTSEEGKEDIMTDTTMKEDLGKSSRPVRNRRYTRRSLVAGQRPQKRLFTPEIKRYLKDWLVRRRDNPYPNREEKKYLSRETGLTYIQICNWFANWRRKLKNVNIDRNQQTWGHLIRTYNDRAQGNVEQFSICSDDSIWSESDPTNHDENLDNDGELTGSPETITEYHHDDSNTSSITKEKCVNFNNNSYKSDANETGPEETKAITSPMLLSKWLESAARFQPSECNYSWWADGKRRKPDTKIQRITINTLSRHDRDEVEAAVALTALASATSRIAAP</sequence>
<dbReference type="PROSITE" id="PS50071">
    <property type="entry name" value="HOMEOBOX_2"/>
    <property type="match status" value="1"/>
</dbReference>
<dbReference type="GO" id="GO:0007517">
    <property type="term" value="P:muscle organ development"/>
    <property type="evidence" value="ECO:0007669"/>
    <property type="project" value="TreeGrafter"/>
</dbReference>
<evidence type="ECO:0000256" key="5">
    <source>
        <dbReference type="ARBA" id="ARBA00023242"/>
    </source>
</evidence>
<name>A0AAD8DWI2_MYTSE</name>
<dbReference type="GO" id="GO:0005634">
    <property type="term" value="C:nucleus"/>
    <property type="evidence" value="ECO:0007669"/>
    <property type="project" value="UniProtKB-SubCell"/>
</dbReference>
<feature type="domain" description="Homeobox" evidence="8">
    <location>
        <begin position="142"/>
        <end position="205"/>
    </location>
</feature>
<dbReference type="InterPro" id="IPR008422">
    <property type="entry name" value="KN_HD"/>
</dbReference>
<dbReference type="InterPro" id="IPR001356">
    <property type="entry name" value="HD"/>
</dbReference>
<keyword evidence="10" id="KW-1185">Reference proteome</keyword>
<dbReference type="GO" id="GO:0000978">
    <property type="term" value="F:RNA polymerase II cis-regulatory region sequence-specific DNA binding"/>
    <property type="evidence" value="ECO:0007669"/>
    <property type="project" value="TreeGrafter"/>
</dbReference>
<dbReference type="GO" id="GO:0048468">
    <property type="term" value="P:cell development"/>
    <property type="evidence" value="ECO:0007669"/>
    <property type="project" value="TreeGrafter"/>
</dbReference>
<comment type="subcellular location">
    <subcellularLocation>
        <location evidence="1 6">Nucleus</location>
    </subcellularLocation>
</comment>
<comment type="caution">
    <text evidence="9">The sequence shown here is derived from an EMBL/GenBank/DDBJ whole genome shotgun (WGS) entry which is preliminary data.</text>
</comment>
<feature type="region of interest" description="Disordered" evidence="7">
    <location>
        <begin position="243"/>
        <end position="277"/>
    </location>
</feature>
<dbReference type="InterPro" id="IPR009057">
    <property type="entry name" value="Homeodomain-like_sf"/>
</dbReference>
<feature type="DNA-binding region" description="Homeobox" evidence="6">
    <location>
        <begin position="144"/>
        <end position="206"/>
    </location>
</feature>
<dbReference type="GO" id="GO:0048646">
    <property type="term" value="P:anatomical structure formation involved in morphogenesis"/>
    <property type="evidence" value="ECO:0007669"/>
    <property type="project" value="UniProtKB-ARBA"/>
</dbReference>
<dbReference type="Gene3D" id="1.10.10.60">
    <property type="entry name" value="Homeodomain-like"/>
    <property type="match status" value="1"/>
</dbReference>
<protein>
    <recommendedName>
        <fullName evidence="8">Homeobox domain-containing protein</fullName>
    </recommendedName>
</protein>
<dbReference type="GO" id="GO:0001654">
    <property type="term" value="P:eye development"/>
    <property type="evidence" value="ECO:0007669"/>
    <property type="project" value="UniProtKB-ARBA"/>
</dbReference>